<dbReference type="AlphaFoldDB" id="A0AAN9LNQ6"/>
<sequence length="293" mass="33187">MGTNELSSPSSPVHAIIFPFMSKGHTVPLLHFARILLHRHLAVTVFTTPANRPFVSQMVQDTAAAVIDLPFPHGIADIPAGVESTDKLPSISLFHAFASATSLMKPHFEHALRSLPRVTFMVSDAFLWWTLDSASKFGFHRFVFYGMSNYCHALYQEVIQSGFLGGPQPLDELVTLTRFPWIRVSKNDFDLSFRSQDHMFFNKVRLTAFNSYGRIVNSFYELEPDFADFVNREMSLKSWSVGPLCLAAKLGPIRKTELESNQIKKPVWVKWLDQKLEEKSSVLYVAFGSQINI</sequence>
<dbReference type="Gene3D" id="3.40.50.2000">
    <property type="entry name" value="Glycogen Phosphorylase B"/>
    <property type="match status" value="1"/>
</dbReference>
<dbReference type="PANTHER" id="PTHR48047:SF51">
    <property type="entry name" value="GLYCOSYLTRANSFERASE"/>
    <property type="match status" value="1"/>
</dbReference>
<keyword evidence="2" id="KW-0808">Transferase</keyword>
<evidence type="ECO:0000313" key="3">
    <source>
        <dbReference type="EMBL" id="KAK7339445.1"/>
    </source>
</evidence>
<dbReference type="PANTHER" id="PTHR48047">
    <property type="entry name" value="GLYCOSYLTRANSFERASE"/>
    <property type="match status" value="1"/>
</dbReference>
<evidence type="ECO:0000256" key="1">
    <source>
        <dbReference type="ARBA" id="ARBA00009995"/>
    </source>
</evidence>
<proteinExistence type="inferred from homology"/>
<reference evidence="3 4" key="1">
    <citation type="submission" date="2024-01" db="EMBL/GenBank/DDBJ databases">
        <title>The genomes of 5 underutilized Papilionoideae crops provide insights into root nodulation and disease resistanc.</title>
        <authorList>
            <person name="Jiang F."/>
        </authorList>
    </citation>
    <scope>NUCLEOTIDE SEQUENCE [LARGE SCALE GENOMIC DNA]</scope>
    <source>
        <strain evidence="3">LVBAO_FW01</strain>
        <tissue evidence="3">Leaves</tissue>
    </source>
</reference>
<dbReference type="Proteomes" id="UP001367508">
    <property type="component" value="Unassembled WGS sequence"/>
</dbReference>
<comment type="caution">
    <text evidence="3">The sequence shown here is derived from an EMBL/GenBank/DDBJ whole genome shotgun (WGS) entry which is preliminary data.</text>
</comment>
<gene>
    <name evidence="3" type="ORF">VNO77_20113</name>
</gene>
<organism evidence="3 4">
    <name type="scientific">Canavalia gladiata</name>
    <name type="common">Sword bean</name>
    <name type="synonym">Dolichos gladiatus</name>
    <dbReference type="NCBI Taxonomy" id="3824"/>
    <lineage>
        <taxon>Eukaryota</taxon>
        <taxon>Viridiplantae</taxon>
        <taxon>Streptophyta</taxon>
        <taxon>Embryophyta</taxon>
        <taxon>Tracheophyta</taxon>
        <taxon>Spermatophyta</taxon>
        <taxon>Magnoliopsida</taxon>
        <taxon>eudicotyledons</taxon>
        <taxon>Gunneridae</taxon>
        <taxon>Pentapetalae</taxon>
        <taxon>rosids</taxon>
        <taxon>fabids</taxon>
        <taxon>Fabales</taxon>
        <taxon>Fabaceae</taxon>
        <taxon>Papilionoideae</taxon>
        <taxon>50 kb inversion clade</taxon>
        <taxon>NPAAA clade</taxon>
        <taxon>indigoferoid/millettioid clade</taxon>
        <taxon>Phaseoleae</taxon>
        <taxon>Canavalia</taxon>
    </lineage>
</organism>
<dbReference type="EMBL" id="JAYMYQ010000004">
    <property type="protein sequence ID" value="KAK7339445.1"/>
    <property type="molecule type" value="Genomic_DNA"/>
</dbReference>
<evidence type="ECO:0000256" key="2">
    <source>
        <dbReference type="ARBA" id="ARBA00022676"/>
    </source>
</evidence>
<keyword evidence="4" id="KW-1185">Reference proteome</keyword>
<keyword evidence="2" id="KW-0328">Glycosyltransferase</keyword>
<dbReference type="SUPFAM" id="SSF53756">
    <property type="entry name" value="UDP-Glycosyltransferase/glycogen phosphorylase"/>
    <property type="match status" value="1"/>
</dbReference>
<comment type="similarity">
    <text evidence="1">Belongs to the UDP-glycosyltransferase family.</text>
</comment>
<evidence type="ECO:0000313" key="4">
    <source>
        <dbReference type="Proteomes" id="UP001367508"/>
    </source>
</evidence>
<protein>
    <submittedName>
        <fullName evidence="3">Uncharacterized protein</fullName>
    </submittedName>
</protein>
<accession>A0AAN9LNQ6</accession>
<name>A0AAN9LNQ6_CANGL</name>
<dbReference type="GO" id="GO:0035251">
    <property type="term" value="F:UDP-glucosyltransferase activity"/>
    <property type="evidence" value="ECO:0007669"/>
    <property type="project" value="TreeGrafter"/>
</dbReference>